<feature type="region of interest" description="Disordered" evidence="4">
    <location>
        <begin position="1"/>
        <end position="22"/>
    </location>
</feature>
<dbReference type="Pfam" id="PF14312">
    <property type="entry name" value="FG-GAP_2"/>
    <property type="match status" value="5"/>
</dbReference>
<dbReference type="EMBL" id="FIZY01000011">
    <property type="protein sequence ID" value="CZF80817.1"/>
    <property type="molecule type" value="Genomic_DNA"/>
</dbReference>
<evidence type="ECO:0000256" key="1">
    <source>
        <dbReference type="ARBA" id="ARBA00022729"/>
    </source>
</evidence>
<gene>
    <name evidence="5" type="ORF">GMA8713_01610</name>
</gene>
<evidence type="ECO:0000256" key="3">
    <source>
        <dbReference type="ARBA" id="ARBA00023180"/>
    </source>
</evidence>
<dbReference type="InterPro" id="IPR036116">
    <property type="entry name" value="FN3_sf"/>
</dbReference>
<dbReference type="InterPro" id="IPR011043">
    <property type="entry name" value="Gal_Oxase/kelch_b-propeller"/>
</dbReference>
<evidence type="ECO:0000256" key="2">
    <source>
        <dbReference type="ARBA" id="ARBA00022737"/>
    </source>
</evidence>
<dbReference type="InterPro" id="IPR028994">
    <property type="entry name" value="Integrin_alpha_N"/>
</dbReference>
<evidence type="ECO:0000256" key="4">
    <source>
        <dbReference type="SAM" id="MobiDB-lite"/>
    </source>
</evidence>
<dbReference type="InterPro" id="IPR013519">
    <property type="entry name" value="Int_alpha_beta-p"/>
</dbReference>
<dbReference type="SUPFAM" id="SSF49265">
    <property type="entry name" value="Fibronectin type III"/>
    <property type="match status" value="1"/>
</dbReference>
<dbReference type="PANTHER" id="PTHR36220">
    <property type="entry name" value="UNNAMED PRODUCT"/>
    <property type="match status" value="1"/>
</dbReference>
<dbReference type="AlphaFoldDB" id="A0A128F206"/>
<reference evidence="6" key="1">
    <citation type="submission" date="2016-02" db="EMBL/GenBank/DDBJ databases">
        <authorList>
            <person name="Rodrigo-Torres Lidia"/>
            <person name="Arahal R.David."/>
        </authorList>
    </citation>
    <scope>NUCLEOTIDE SEQUENCE [LARGE SCALE GENOMIC DNA]</scope>
    <source>
        <strain evidence="6">CECT 8713</strain>
    </source>
</reference>
<keyword evidence="3" id="KW-0325">Glycoprotein</keyword>
<keyword evidence="1" id="KW-0732">Signal</keyword>
<dbReference type="InterPro" id="IPR013517">
    <property type="entry name" value="FG-GAP"/>
</dbReference>
<organism evidence="5 6">
    <name type="scientific">Grimontia marina</name>
    <dbReference type="NCBI Taxonomy" id="646534"/>
    <lineage>
        <taxon>Bacteria</taxon>
        <taxon>Pseudomonadati</taxon>
        <taxon>Pseudomonadota</taxon>
        <taxon>Gammaproteobacteria</taxon>
        <taxon>Vibrionales</taxon>
        <taxon>Vibrionaceae</taxon>
        <taxon>Grimontia</taxon>
    </lineage>
</organism>
<dbReference type="SMART" id="SM00191">
    <property type="entry name" value="Int_alpha"/>
    <property type="match status" value="5"/>
</dbReference>
<dbReference type="Gene3D" id="2.130.10.130">
    <property type="entry name" value="Integrin alpha, N-terminal"/>
    <property type="match status" value="3"/>
</dbReference>
<keyword evidence="2" id="KW-0677">Repeat</keyword>
<proteinExistence type="predicted"/>
<dbReference type="PANTHER" id="PTHR36220:SF1">
    <property type="entry name" value="GAMMA TUBULIN COMPLEX COMPONENT C-TERMINAL DOMAIN-CONTAINING PROTEIN"/>
    <property type="match status" value="1"/>
</dbReference>
<accession>A0A128F206</accession>
<dbReference type="SUPFAM" id="SSF50965">
    <property type="entry name" value="Galactose oxidase, central domain"/>
    <property type="match status" value="1"/>
</dbReference>
<dbReference type="Proteomes" id="UP000073601">
    <property type="component" value="Unassembled WGS sequence"/>
</dbReference>
<evidence type="ECO:0000313" key="5">
    <source>
        <dbReference type="EMBL" id="CZF80817.1"/>
    </source>
</evidence>
<sequence length="703" mass="74094">MGGDGDDASVPGNTNSLPLPGAPVLAQPTVGALTDDAYPVTFSWSRAANATGYTLCRKDESQDDNCAKQGEPTTNTSLNLPLSLDTTADYFVLASNSTGKTASNEIAVSIPKPEMPVLATPQVGAFNVSSSSYPVTFSWDSAEYATHYTLCREDGSEDDNCQFLQQTEANNTSLTVNLNLDEPANYFVLASNGTGKTASVKQALSPAPGATNFSIGVGELENGYHPVTFNWEEADHATGYTLCRKNEALDDNCEKLGETNELSLTLSLGPLKNHLAEFFVLAENSTDKTASVAKSLERSDLTTLITYIKASNSEEDDYFAYSLSMSSDGNTVAVGAYQEDSSSREINSGESNNSASSAGAVYVYRFANGSWTQQAYIKALNADAGDRFGHSVSVSGDGNTLVVGAYGESSKATTINGDGNNNEAGYSGAAYVYRFDGSSWTQQAIIKASNADPGDSFGLVVSVSGDGNTLAVGAPFERSINTDESNNDSNSVGAAYVYRFENDKWTQQDYIKASNAGYRDFFGYALSVSGDGNTLAVGAKEEDSDADLTDPTGVTDSGAVYVYRSDGSNWSEEAYIKASNAESEDNFGWSVSVSEDGNTLAVAAYFEDSGSQGFNTDGSGTSVINSGAVYVYRLENENDEWSQQAYIKASNTGLYDYFGYALSVSGDGNALAVGARGEGSDATSINGDGDNDNAGDAGAVYIY</sequence>
<keyword evidence="6" id="KW-1185">Reference proteome</keyword>
<protein>
    <submittedName>
        <fullName evidence="5">Uncharacterized protein</fullName>
    </submittedName>
</protein>
<dbReference type="Gene3D" id="2.60.40.10">
    <property type="entry name" value="Immunoglobulins"/>
    <property type="match status" value="1"/>
</dbReference>
<name>A0A128F206_9GAMM</name>
<dbReference type="InterPro" id="IPR013783">
    <property type="entry name" value="Ig-like_fold"/>
</dbReference>
<evidence type="ECO:0000313" key="6">
    <source>
        <dbReference type="Proteomes" id="UP000073601"/>
    </source>
</evidence>